<dbReference type="PANTHER" id="PTHR30441">
    <property type="entry name" value="DUF748 DOMAIN-CONTAINING PROTEIN"/>
    <property type="match status" value="1"/>
</dbReference>
<feature type="region of interest" description="Disordered" evidence="1">
    <location>
        <begin position="816"/>
        <end position="841"/>
    </location>
</feature>
<feature type="compositionally biased region" description="Low complexity" evidence="1">
    <location>
        <begin position="825"/>
        <end position="841"/>
    </location>
</feature>
<reference evidence="2 3" key="1">
    <citation type="submission" date="2023-03" db="EMBL/GenBank/DDBJ databases">
        <title>Diaphorobacter basophil sp. nov., isolated from a sewage-treatment plant.</title>
        <authorList>
            <person name="Yang K."/>
        </authorList>
    </citation>
    <scope>NUCLEOTIDE SEQUENCE [LARGE SCALE GENOMIC DNA]</scope>
    <source>
        <strain evidence="2 3">Y-1</strain>
    </source>
</reference>
<keyword evidence="3" id="KW-1185">Reference proteome</keyword>
<dbReference type="InterPro" id="IPR008023">
    <property type="entry name" value="DUF748"/>
</dbReference>
<evidence type="ECO:0000313" key="3">
    <source>
        <dbReference type="Proteomes" id="UP001303211"/>
    </source>
</evidence>
<dbReference type="Proteomes" id="UP001303211">
    <property type="component" value="Chromosome"/>
</dbReference>
<dbReference type="PANTHER" id="PTHR30441:SF8">
    <property type="entry name" value="DUF748 DOMAIN-CONTAINING PROTEIN"/>
    <property type="match status" value="1"/>
</dbReference>
<proteinExistence type="predicted"/>
<gene>
    <name evidence="2" type="ORF">P4826_06495</name>
</gene>
<protein>
    <submittedName>
        <fullName evidence="2">DUF748 domain-containing protein</fullName>
    </submittedName>
</protein>
<sequence length="1248" mass="133406">MQTIKSNRWARRASWLVTGLLGLWLLAWLVVPPIARAQIEKHASEALGRRVTVAKVEFAPWSLEATVRGLSIASQDGQSPQVQIARIYIDAELQSLWRLAPVLDALQVDDPVIHITQTAPGEFDFDDVLAHLAQQRKPDEEPASPLRFALYNIALQGGAIDFNDRTVDKVHQLRQLKLELPFLSNFAADREIRVIPRLAFDLNGSAFDSAAQATPFAQNRQTDLHLQIHGFDLAPFSGYIPGSVPVRLRAGTLNADLKLDFEQVDATPQVKISGSAQLQGIQTLDVAGQPLLSFDSLQVALNEVQPLRRIVDIAAIDWSGVHVHIGRDAKGALTLPGVNQPVDDASVKTLPTAGVQESPWQVRLARLGVHDATVDWVDASLPGGTAVWKAENLQLQASAIELPFKQPLQFRASARLSGGGAKGDPAWVALRGQATDAEAQAAASIRGLPLAMAAPYLAAVLKPALGGMLDADIGLARNGAVMVAQVATLSLDNLVLTCAAEDKCPSLRRAGIADAGKTSVAELGRLEVTDALVMLPEQRATVGRLLLHQPRMLLSRGPKGDWMFEQWLAQAPEQQPNHAVPKKVEAPWALKLAALDVDGASIAFRDEVPERPVALNASGLQLHLRDVAFADGRLAPAAVRLDTRVAAGRIEPGRLNWEGSVAMNPALSVQGKLRAQHLPLQAFEPYVTADLNVDILRADGSFTGSLRYVQDKAGPLVAVAGDASLDEVRVRAKDEDAGDGQDEGGMRIAQRGEELLRWKSLALRGLAVNLKPGQPLALDVKETALSDFFARVIVHENGRINLQDIQKGAAAESRVAAPSVQAASTPTAAPGEAAQTPAAQPADPMAPVIRFGPVALTNGSVRFSDFFIKPNYSADLSELSGRLSAFSSVPAQAGGALQMADLELRGRAQGTASLEVSGKLNPLAKPLALDIQGRMRDLELPPLTPYSIKYSGHGIERGKLSMDVSYKVQPNGQLTANNKLVLNQLAFGDAVEGAPASLPVRLAVALLADRNGVIDLDLPISGSLNDPQFSLGGVILKVIGNLVMKAVTAPFSLLAGMFGGADEQGVVHFASGSSVLDDKARELLDKMAEQLVNRPALKLTVVGWAQPQAEQEAWKRLRLRDLAQAQKRRAAVRAGESAADVAPVTDAEYPALLKEAYQRSDIKKPRNLVGMAKDLPLPEMEALLLKSITVPDNALQDLALARGVAVRDYLASRQVPLDRLFVGAAKLQPAGEGGASWAPKAELALAAR</sequence>
<dbReference type="SUPFAM" id="SSF103088">
    <property type="entry name" value="OmpA-like"/>
    <property type="match status" value="1"/>
</dbReference>
<dbReference type="EMBL" id="CP136921">
    <property type="protein sequence ID" value="WOO34406.1"/>
    <property type="molecule type" value="Genomic_DNA"/>
</dbReference>
<accession>A0ABZ0JA85</accession>
<evidence type="ECO:0000313" key="2">
    <source>
        <dbReference type="EMBL" id="WOO34406.1"/>
    </source>
</evidence>
<name>A0ABZ0JA85_9BURK</name>
<dbReference type="InterPro" id="IPR052894">
    <property type="entry name" value="AsmA-related"/>
</dbReference>
<dbReference type="InterPro" id="IPR036737">
    <property type="entry name" value="OmpA-like_sf"/>
</dbReference>
<evidence type="ECO:0000256" key="1">
    <source>
        <dbReference type="SAM" id="MobiDB-lite"/>
    </source>
</evidence>
<dbReference type="Gene3D" id="3.30.1330.60">
    <property type="entry name" value="OmpA-like domain"/>
    <property type="match status" value="1"/>
</dbReference>
<dbReference type="Pfam" id="PF05359">
    <property type="entry name" value="DUF748"/>
    <property type="match status" value="2"/>
</dbReference>
<organism evidence="2 3">
    <name type="scientific">Diaphorobacter limosus</name>
    <dbReference type="NCBI Taxonomy" id="3036128"/>
    <lineage>
        <taxon>Bacteria</taxon>
        <taxon>Pseudomonadati</taxon>
        <taxon>Pseudomonadota</taxon>
        <taxon>Betaproteobacteria</taxon>
        <taxon>Burkholderiales</taxon>
        <taxon>Comamonadaceae</taxon>
        <taxon>Diaphorobacter</taxon>
    </lineage>
</organism>